<feature type="signal peptide" evidence="1">
    <location>
        <begin position="1"/>
        <end position="20"/>
    </location>
</feature>
<keyword evidence="1" id="KW-0732">Signal</keyword>
<accession>A0A5D3JZ88</accession>
<dbReference type="RefSeq" id="WP_148778616.1">
    <property type="nucleotide sequence ID" value="NZ_VSSS01000090.1"/>
</dbReference>
<sequence>MRTWAVCLGAYYAACTGAVACMGPSFERGIIFEHVPTDIDAPIIVEATLSDRREVGDAAGNQIVVMNVHVDRVIKGAIDARTFRIVVYGTDCTRASVGQGIVLGDLVDVPPHGLMLSARDGSNPRTWSKEFLQKQLDIWNAARNDK</sequence>
<evidence type="ECO:0000256" key="1">
    <source>
        <dbReference type="SAM" id="SignalP"/>
    </source>
</evidence>
<evidence type="ECO:0000313" key="3">
    <source>
        <dbReference type="Proteomes" id="UP000324758"/>
    </source>
</evidence>
<gene>
    <name evidence="2" type="ORF">FXB40_44760</name>
</gene>
<dbReference type="AlphaFoldDB" id="A0A5D3JZ88"/>
<evidence type="ECO:0000313" key="2">
    <source>
        <dbReference type="EMBL" id="TYL84514.1"/>
    </source>
</evidence>
<dbReference type="Proteomes" id="UP000324758">
    <property type="component" value="Unassembled WGS sequence"/>
</dbReference>
<dbReference type="PROSITE" id="PS51257">
    <property type="entry name" value="PROKAR_LIPOPROTEIN"/>
    <property type="match status" value="1"/>
</dbReference>
<comment type="caution">
    <text evidence="2">The sequence shown here is derived from an EMBL/GenBank/DDBJ whole genome shotgun (WGS) entry which is preliminary data.</text>
</comment>
<feature type="chain" id="PRO_5023118502" evidence="1">
    <location>
        <begin position="21"/>
        <end position="146"/>
    </location>
</feature>
<protein>
    <submittedName>
        <fullName evidence="2">Uncharacterized protein</fullName>
    </submittedName>
</protein>
<organism evidence="2 3">
    <name type="scientific">Bradyrhizobium rifense</name>
    <dbReference type="NCBI Taxonomy" id="515499"/>
    <lineage>
        <taxon>Bacteria</taxon>
        <taxon>Pseudomonadati</taxon>
        <taxon>Pseudomonadota</taxon>
        <taxon>Alphaproteobacteria</taxon>
        <taxon>Hyphomicrobiales</taxon>
        <taxon>Nitrobacteraceae</taxon>
        <taxon>Bradyrhizobium</taxon>
    </lineage>
</organism>
<name>A0A5D3JZ88_9BRAD</name>
<proteinExistence type="predicted"/>
<dbReference type="OrthoDB" id="8244573at2"/>
<dbReference type="EMBL" id="VSSS01000090">
    <property type="protein sequence ID" value="TYL84514.1"/>
    <property type="molecule type" value="Genomic_DNA"/>
</dbReference>
<keyword evidence="3" id="KW-1185">Reference proteome</keyword>
<reference evidence="2 3" key="1">
    <citation type="submission" date="2019-08" db="EMBL/GenBank/DDBJ databases">
        <title>Bradyrhizobium hipponensis sp. nov., a rhizobium isolated from a Lupinus angustifolius root nodule in Tunisia.</title>
        <authorList>
            <person name="Off K."/>
            <person name="Rejili M."/>
            <person name="Mars M."/>
            <person name="Brachmann A."/>
            <person name="Marin M."/>
        </authorList>
    </citation>
    <scope>NUCLEOTIDE SEQUENCE [LARGE SCALE GENOMIC DNA]</scope>
    <source>
        <strain evidence="2 3">CTAW71</strain>
    </source>
</reference>